<dbReference type="Proteomes" id="UP001595975">
    <property type="component" value="Unassembled WGS sequence"/>
</dbReference>
<dbReference type="InterPro" id="IPR043148">
    <property type="entry name" value="TagF_C"/>
</dbReference>
<name>A0ABW0WZL0_9ACTN</name>
<accession>A0ABW0WZL0</accession>
<dbReference type="EMBL" id="JBHSOF010000007">
    <property type="protein sequence ID" value="MFC5662960.1"/>
    <property type="molecule type" value="Genomic_DNA"/>
</dbReference>
<gene>
    <name evidence="1" type="ORF">ACFP3U_08170</name>
</gene>
<reference evidence="2" key="1">
    <citation type="journal article" date="2019" name="Int. J. Syst. Evol. Microbiol.">
        <title>The Global Catalogue of Microorganisms (GCM) 10K type strain sequencing project: providing services to taxonomists for standard genome sequencing and annotation.</title>
        <authorList>
            <consortium name="The Broad Institute Genomics Platform"/>
            <consortium name="The Broad Institute Genome Sequencing Center for Infectious Disease"/>
            <person name="Wu L."/>
            <person name="Ma J."/>
        </authorList>
    </citation>
    <scope>NUCLEOTIDE SEQUENCE [LARGE SCALE GENOMIC DNA]</scope>
    <source>
        <strain evidence="2">CGMCC 4.1437</strain>
    </source>
</reference>
<protein>
    <submittedName>
        <fullName evidence="1">Uncharacterized protein</fullName>
    </submittedName>
</protein>
<dbReference type="RefSeq" id="WP_380224746.1">
    <property type="nucleotide sequence ID" value="NZ_JBHSOF010000007.1"/>
</dbReference>
<dbReference type="SUPFAM" id="SSF53756">
    <property type="entry name" value="UDP-Glycosyltransferase/glycogen phosphorylase"/>
    <property type="match status" value="1"/>
</dbReference>
<evidence type="ECO:0000313" key="1">
    <source>
        <dbReference type="EMBL" id="MFC5662960.1"/>
    </source>
</evidence>
<keyword evidence="2" id="KW-1185">Reference proteome</keyword>
<dbReference type="Gene3D" id="3.40.50.12580">
    <property type="match status" value="1"/>
</dbReference>
<sequence length="588" mass="62966">MVEDLRHWVRVPVGPEADRWATRGRCRRVLLVVHNVTAATRLLDVLPLFRDDLRLQVLATCTGSSPFQSGVADLLASVGVPVLPWEQALAIPVDLAISASFGGQLADIKGKLAVLSHGVGYNKKLTAPDAGRRTPDAVFGLGPEWILTAEGVPIADAMVFSHPEQIARLAESCPEAVPTAVLAGDPCFDRILAARHHRERYRRALGVRPGQRLVLLNSTWNPTSLFGDSGPEDVLPFLLPRLTSELPADEYRVAAVLHPNIWHGHGPGQIRLWLDRARRAGLALVDPLEGWRQALIAADVVLGDFGSVSYYAAALGTPVLLAAAGQGALGAESPVAAFVRDAPRLDPYGALLPQVDKLLAEHRPLNGPATLTSSVPGRSAALLRGLFYRLIGITEPTDPAVLDPLPLPPYEPPLRTTPLRVLTRALADGTIAVQRFAEPRYEPDDAEGEGHLAVHEDTLDPDVLGQADVILRYGAADDPRFGSPLEWAAEVLDRYRSASLAVYVTGPRECEVLHRGGLRCRLTSDTAGDPAAHASALLARLHTGPARVAPATPAVAPTTLTVRTGTQLARVRVTVVREGTGRAARPDS</sequence>
<proteinExistence type="predicted"/>
<organism evidence="1 2">
    <name type="scientific">Kitasatospora misakiensis</name>
    <dbReference type="NCBI Taxonomy" id="67330"/>
    <lineage>
        <taxon>Bacteria</taxon>
        <taxon>Bacillati</taxon>
        <taxon>Actinomycetota</taxon>
        <taxon>Actinomycetes</taxon>
        <taxon>Kitasatosporales</taxon>
        <taxon>Streptomycetaceae</taxon>
        <taxon>Kitasatospora</taxon>
    </lineage>
</organism>
<evidence type="ECO:0000313" key="2">
    <source>
        <dbReference type="Proteomes" id="UP001595975"/>
    </source>
</evidence>
<comment type="caution">
    <text evidence="1">The sequence shown here is derived from an EMBL/GenBank/DDBJ whole genome shotgun (WGS) entry which is preliminary data.</text>
</comment>